<dbReference type="AlphaFoldDB" id="V9FMQ7"/>
<sequence length="84" mass="9192">RATFCNCLIIPSTFFTNGVNTLDLSASPEATGGRNIVAPVVKSSIDWRNGVCPNSLLVKYQRYCIDVRSRRLALRTARDCLGSA</sequence>
<comment type="caution">
    <text evidence="1">The sequence shown here is derived from an EMBL/GenBank/DDBJ whole genome shotgun (WGS) entry which is preliminary data.</text>
</comment>
<evidence type="ECO:0000313" key="2">
    <source>
        <dbReference type="Proteomes" id="UP000018721"/>
    </source>
</evidence>
<keyword evidence="2" id="KW-1185">Reference proteome</keyword>
<accession>V9FMQ7</accession>
<organism evidence="1 2">
    <name type="scientific">Phytophthora nicotianae P1569</name>
    <dbReference type="NCBI Taxonomy" id="1317065"/>
    <lineage>
        <taxon>Eukaryota</taxon>
        <taxon>Sar</taxon>
        <taxon>Stramenopiles</taxon>
        <taxon>Oomycota</taxon>
        <taxon>Peronosporomycetes</taxon>
        <taxon>Peronosporales</taxon>
        <taxon>Peronosporaceae</taxon>
        <taxon>Phytophthora</taxon>
    </lineage>
</organism>
<gene>
    <name evidence="1" type="ORF">F443_04188</name>
</gene>
<feature type="non-terminal residue" evidence="1">
    <location>
        <position position="1"/>
    </location>
</feature>
<dbReference type="EMBL" id="ANIZ01000768">
    <property type="protein sequence ID" value="ETI52760.1"/>
    <property type="molecule type" value="Genomic_DNA"/>
</dbReference>
<evidence type="ECO:0000313" key="1">
    <source>
        <dbReference type="EMBL" id="ETI52760.1"/>
    </source>
</evidence>
<dbReference type="HOGENOM" id="CLU_2534456_0_0_1"/>
<proteinExistence type="predicted"/>
<protein>
    <submittedName>
        <fullName evidence="1">Uncharacterized protein</fullName>
    </submittedName>
</protein>
<reference evidence="1 2" key="1">
    <citation type="submission" date="2013-11" db="EMBL/GenBank/DDBJ databases">
        <title>The Genome Sequence of Phytophthora parasitica P1569.</title>
        <authorList>
            <consortium name="The Broad Institute Genomics Platform"/>
            <person name="Russ C."/>
            <person name="Tyler B."/>
            <person name="Panabieres F."/>
            <person name="Shan W."/>
            <person name="Tripathy S."/>
            <person name="Grunwald N."/>
            <person name="Machado M."/>
            <person name="Johnson C.S."/>
            <person name="Arredondo F."/>
            <person name="Hong C."/>
            <person name="Coffey M."/>
            <person name="Young S.K."/>
            <person name="Zeng Q."/>
            <person name="Gargeya S."/>
            <person name="Fitzgerald M."/>
            <person name="Abouelleil A."/>
            <person name="Alvarado L."/>
            <person name="Chapman S.B."/>
            <person name="Gainer-Dewar J."/>
            <person name="Goldberg J."/>
            <person name="Griggs A."/>
            <person name="Gujja S."/>
            <person name="Hansen M."/>
            <person name="Howarth C."/>
            <person name="Imamovic A."/>
            <person name="Ireland A."/>
            <person name="Larimer J."/>
            <person name="McCowan C."/>
            <person name="Murphy C."/>
            <person name="Pearson M."/>
            <person name="Poon T.W."/>
            <person name="Priest M."/>
            <person name="Roberts A."/>
            <person name="Saif S."/>
            <person name="Shea T."/>
            <person name="Sykes S."/>
            <person name="Wortman J."/>
            <person name="Nusbaum C."/>
            <person name="Birren B."/>
        </authorList>
    </citation>
    <scope>NUCLEOTIDE SEQUENCE [LARGE SCALE GENOMIC DNA]</scope>
    <source>
        <strain evidence="1 2">P1569</strain>
    </source>
</reference>
<name>V9FMQ7_PHYNI</name>
<dbReference type="Proteomes" id="UP000018721">
    <property type="component" value="Unassembled WGS sequence"/>
</dbReference>